<gene>
    <name evidence="17" type="ORF">DFP72DRAFT_823671</name>
</gene>
<keyword evidence="4 14" id="KW-0479">Metal-binding</keyword>
<dbReference type="PRINTS" id="PR01241">
    <property type="entry name" value="GPROTEINAFNG"/>
</dbReference>
<feature type="binding site" evidence="13">
    <location>
        <begin position="249"/>
        <end position="250"/>
    </location>
    <ligand>
        <name>GTP</name>
        <dbReference type="ChEBI" id="CHEBI:37565"/>
    </ligand>
</feature>
<evidence type="ECO:0000313" key="17">
    <source>
        <dbReference type="EMBL" id="KAF6745885.1"/>
    </source>
</evidence>
<dbReference type="GO" id="GO:0031683">
    <property type="term" value="F:G-protein beta/gamma-subunit complex binding"/>
    <property type="evidence" value="ECO:0007669"/>
    <property type="project" value="InterPro"/>
</dbReference>
<evidence type="ECO:0000256" key="12">
    <source>
        <dbReference type="ARBA" id="ARBA00055018"/>
    </source>
</evidence>
<accession>A0A8H6HGC5</accession>
<dbReference type="PRINTS" id="PR00318">
    <property type="entry name" value="GPROTEINA"/>
</dbReference>
<dbReference type="SUPFAM" id="SSF52540">
    <property type="entry name" value="P-loop containing nucleoside triphosphate hydrolases"/>
    <property type="match status" value="1"/>
</dbReference>
<dbReference type="SMART" id="SM00275">
    <property type="entry name" value="G_alpha"/>
    <property type="match status" value="1"/>
</dbReference>
<evidence type="ECO:0000256" key="4">
    <source>
        <dbReference type="ARBA" id="ARBA00022723"/>
    </source>
</evidence>
<feature type="binding site" evidence="13">
    <location>
        <begin position="299"/>
        <end position="303"/>
    </location>
    <ligand>
        <name>GTP</name>
        <dbReference type="ChEBI" id="CHEBI:37565"/>
    </ligand>
</feature>
<comment type="subunit">
    <text evidence="2">G proteins are composed of 3 units; alpha, beta and gamma. The alpha chain contains the guanine nucleotide binding site.</text>
</comment>
<feature type="binding site" evidence="14">
    <location>
        <position position="280"/>
    </location>
    <ligand>
        <name>Mg(2+)</name>
        <dbReference type="ChEBI" id="CHEBI:18420"/>
    </ligand>
</feature>
<dbReference type="GO" id="GO:0003924">
    <property type="term" value="F:GTPase activity"/>
    <property type="evidence" value="ECO:0007669"/>
    <property type="project" value="InterPro"/>
</dbReference>
<keyword evidence="11" id="KW-0449">Lipoprotein</keyword>
<dbReference type="PANTHER" id="PTHR10218:SF369">
    <property type="entry name" value="GUANINE NUCLEOTIDE-BINDING PROTEIN ALPHA-2 SUBUNIT"/>
    <property type="match status" value="1"/>
</dbReference>
<feature type="binding site" evidence="14">
    <location>
        <position position="141"/>
    </location>
    <ligand>
        <name>Mg(2+)</name>
        <dbReference type="ChEBI" id="CHEBI:18420"/>
    </ligand>
</feature>
<feature type="binding site" evidence="13">
    <location>
        <begin position="368"/>
        <end position="371"/>
    </location>
    <ligand>
        <name>GTP</name>
        <dbReference type="ChEBI" id="CHEBI:37565"/>
    </ligand>
</feature>
<sequence length="451" mass="51127">MGGCVSKTDRAGKQRSDEIDKQIEEDNKRFKRECKILLLGAFFLRLSWIRLGADCRCRSSFRLPPSFLGVPLVLVLAAAALPITPPLLPSLVRPSFRSLIYPTPHPDRRSSYVVRPPALLIPVAVAAPPSPLLRSGESGKSTIVKQMKIIHKNGFSPSELAEYRPVVYKNVLDSAQQVVLYMRKTGMECVEYANRALAEKILDYRLEDGSAARVPYFSPEIAEAIHQLWKDPIIPKIMDEHSSDFYLMDSAGYFFGEVLRIGSPGYLPNETDVLRARQKSVGITETRFTMGQLSIHMFDVGGQRSERKKWIHCFESVTSIIFCTALSEYDQVLLEEKTQNRMAESLVLFESVINSRWFLRTSIILFLNKIDVFKNKLPRVALERYFPEYTGGPDINKAAKYILWKFMQANRARLSVYPHLTQATDTTNIRLVFAAVKETILQNALKDSGIL</sequence>
<dbReference type="GO" id="GO:0046872">
    <property type="term" value="F:metal ion binding"/>
    <property type="evidence" value="ECO:0007669"/>
    <property type="project" value="UniProtKB-KW"/>
</dbReference>
<dbReference type="FunFam" id="3.40.50.300:FF:000181">
    <property type="entry name" value="Guanine nucleotide-binding protein subunit alpha"/>
    <property type="match status" value="1"/>
</dbReference>
<keyword evidence="9" id="KW-0564">Palmitate</keyword>
<comment type="cofactor">
    <cofactor evidence="1">
        <name>Mg(2+)</name>
        <dbReference type="ChEBI" id="CHEBI:18420"/>
    </cofactor>
</comment>
<evidence type="ECO:0000256" key="3">
    <source>
        <dbReference type="ARBA" id="ARBA00022707"/>
    </source>
</evidence>
<feature type="region of interest" description="Disordered" evidence="15">
    <location>
        <begin position="1"/>
        <end position="20"/>
    </location>
</feature>
<dbReference type="CDD" id="cd00066">
    <property type="entry name" value="G-alpha"/>
    <property type="match status" value="1"/>
</dbReference>
<evidence type="ECO:0000313" key="18">
    <source>
        <dbReference type="Proteomes" id="UP000521943"/>
    </source>
</evidence>
<evidence type="ECO:0000256" key="15">
    <source>
        <dbReference type="SAM" id="MobiDB-lite"/>
    </source>
</evidence>
<name>A0A8H6HGC5_9AGAR</name>
<evidence type="ECO:0000256" key="11">
    <source>
        <dbReference type="ARBA" id="ARBA00023288"/>
    </source>
</evidence>
<evidence type="ECO:0000256" key="9">
    <source>
        <dbReference type="ARBA" id="ARBA00023139"/>
    </source>
</evidence>
<keyword evidence="3" id="KW-0519">Myristate</keyword>
<keyword evidence="6" id="KW-0378">Hydrolase</keyword>
<dbReference type="AlphaFoldDB" id="A0A8H6HGC5"/>
<dbReference type="Proteomes" id="UP000521943">
    <property type="component" value="Unassembled WGS sequence"/>
</dbReference>
<comment type="function">
    <text evidence="12">Guanine nucleotide-binding proteins (G proteins) are involved as modulators or transducers in various transmembrane signaling systems. Involved in the mating pathway.</text>
</comment>
<keyword evidence="5 13" id="KW-0547">Nucleotide-binding</keyword>
<keyword evidence="10" id="KW-0807">Transducer</keyword>
<comment type="caution">
    <text evidence="17">The sequence shown here is derived from an EMBL/GenBank/DDBJ whole genome shotgun (WGS) entry which is preliminary data.</text>
</comment>
<feature type="transmembrane region" description="Helical" evidence="16">
    <location>
        <begin position="65"/>
        <end position="88"/>
    </location>
</feature>
<evidence type="ECO:0000256" key="1">
    <source>
        <dbReference type="ARBA" id="ARBA00001946"/>
    </source>
</evidence>
<keyword evidence="16" id="KW-1133">Transmembrane helix</keyword>
<keyword evidence="18" id="KW-1185">Reference proteome</keyword>
<protein>
    <submittedName>
        <fullName evidence="17">Heterotrimeric G protein alpha subunit 2</fullName>
    </submittedName>
</protein>
<dbReference type="InterPro" id="IPR002975">
    <property type="entry name" value="Fungi_Gprotein_alpha"/>
</dbReference>
<keyword evidence="7 14" id="KW-0460">Magnesium</keyword>
<dbReference type="SUPFAM" id="SSF47895">
    <property type="entry name" value="Transducin (alpha subunit), insertion domain"/>
    <property type="match status" value="1"/>
</dbReference>
<evidence type="ECO:0000256" key="8">
    <source>
        <dbReference type="ARBA" id="ARBA00023134"/>
    </source>
</evidence>
<keyword evidence="16" id="KW-0472">Membrane</keyword>
<dbReference type="PROSITE" id="PS51882">
    <property type="entry name" value="G_ALPHA"/>
    <property type="match status" value="1"/>
</dbReference>
<dbReference type="GO" id="GO:0032502">
    <property type="term" value="P:developmental process"/>
    <property type="evidence" value="ECO:0007669"/>
    <property type="project" value="UniProtKB-ARBA"/>
</dbReference>
<dbReference type="FunFam" id="1.10.400.10:FF:000007">
    <property type="entry name" value="Guanine nucleotide-binding protein subunit alpha"/>
    <property type="match status" value="1"/>
</dbReference>
<evidence type="ECO:0000256" key="13">
    <source>
        <dbReference type="PIRSR" id="PIRSR601019-1"/>
    </source>
</evidence>
<feature type="binding site" evidence="13">
    <location>
        <begin position="137"/>
        <end position="142"/>
    </location>
    <ligand>
        <name>GTP</name>
        <dbReference type="ChEBI" id="CHEBI:37565"/>
    </ligand>
</feature>
<dbReference type="Pfam" id="PF00503">
    <property type="entry name" value="G-alpha"/>
    <property type="match status" value="1"/>
</dbReference>
<dbReference type="GO" id="GO:0005737">
    <property type="term" value="C:cytoplasm"/>
    <property type="evidence" value="ECO:0007669"/>
    <property type="project" value="TreeGrafter"/>
</dbReference>
<feature type="binding site" evidence="13">
    <location>
        <position position="423"/>
    </location>
    <ligand>
        <name>GTP</name>
        <dbReference type="ChEBI" id="CHEBI:37565"/>
    </ligand>
</feature>
<dbReference type="GO" id="GO:0005525">
    <property type="term" value="F:GTP binding"/>
    <property type="evidence" value="ECO:0007669"/>
    <property type="project" value="UniProtKB-KW"/>
</dbReference>
<evidence type="ECO:0000256" key="16">
    <source>
        <dbReference type="SAM" id="Phobius"/>
    </source>
</evidence>
<proteinExistence type="predicted"/>
<evidence type="ECO:0000256" key="2">
    <source>
        <dbReference type="ARBA" id="ARBA00011356"/>
    </source>
</evidence>
<dbReference type="EMBL" id="JACGCI010000098">
    <property type="protein sequence ID" value="KAF6745885.1"/>
    <property type="molecule type" value="Genomic_DNA"/>
</dbReference>
<dbReference type="OrthoDB" id="5817230at2759"/>
<reference evidence="17 18" key="1">
    <citation type="submission" date="2020-07" db="EMBL/GenBank/DDBJ databases">
        <title>Comparative genomics of pyrophilous fungi reveals a link between fire events and developmental genes.</title>
        <authorList>
            <consortium name="DOE Joint Genome Institute"/>
            <person name="Steindorff A.S."/>
            <person name="Carver A."/>
            <person name="Calhoun S."/>
            <person name="Stillman K."/>
            <person name="Liu H."/>
            <person name="Lipzen A."/>
            <person name="Pangilinan J."/>
            <person name="Labutti K."/>
            <person name="Bruns T.D."/>
            <person name="Grigoriev I.V."/>
        </authorList>
    </citation>
    <scope>NUCLEOTIDE SEQUENCE [LARGE SCALE GENOMIC DNA]</scope>
    <source>
        <strain evidence="17 18">CBS 144469</strain>
    </source>
</reference>
<dbReference type="GO" id="GO:0001664">
    <property type="term" value="F:G protein-coupled receptor binding"/>
    <property type="evidence" value="ECO:0007669"/>
    <property type="project" value="InterPro"/>
</dbReference>
<dbReference type="Gene3D" id="3.40.50.300">
    <property type="entry name" value="P-loop containing nucleotide triphosphate hydrolases"/>
    <property type="match status" value="1"/>
</dbReference>
<evidence type="ECO:0000256" key="5">
    <source>
        <dbReference type="ARBA" id="ARBA00022741"/>
    </source>
</evidence>
<dbReference type="PANTHER" id="PTHR10218">
    <property type="entry name" value="GTP-BINDING PROTEIN ALPHA SUBUNIT"/>
    <property type="match status" value="1"/>
</dbReference>
<evidence type="ECO:0000256" key="14">
    <source>
        <dbReference type="PIRSR" id="PIRSR601019-2"/>
    </source>
</evidence>
<feature type="compositionally biased region" description="Basic and acidic residues" evidence="15">
    <location>
        <begin position="7"/>
        <end position="20"/>
    </location>
</feature>
<evidence type="ECO:0000256" key="7">
    <source>
        <dbReference type="ARBA" id="ARBA00022842"/>
    </source>
</evidence>
<keyword evidence="16" id="KW-0812">Transmembrane</keyword>
<dbReference type="GO" id="GO:0010255">
    <property type="term" value="P:glucose mediated signaling pathway"/>
    <property type="evidence" value="ECO:0007669"/>
    <property type="project" value="UniProtKB-ARBA"/>
</dbReference>
<dbReference type="GO" id="GO:0007189">
    <property type="term" value="P:adenylate cyclase-activating G protein-coupled receptor signaling pathway"/>
    <property type="evidence" value="ECO:0007669"/>
    <property type="project" value="TreeGrafter"/>
</dbReference>
<dbReference type="InterPro" id="IPR001019">
    <property type="entry name" value="Gprotein_alpha_su"/>
</dbReference>
<dbReference type="GO" id="GO:0005834">
    <property type="term" value="C:heterotrimeric G-protein complex"/>
    <property type="evidence" value="ECO:0007669"/>
    <property type="project" value="InterPro"/>
</dbReference>
<organism evidence="17 18">
    <name type="scientific">Ephemerocybe angulata</name>
    <dbReference type="NCBI Taxonomy" id="980116"/>
    <lineage>
        <taxon>Eukaryota</taxon>
        <taxon>Fungi</taxon>
        <taxon>Dikarya</taxon>
        <taxon>Basidiomycota</taxon>
        <taxon>Agaricomycotina</taxon>
        <taxon>Agaricomycetes</taxon>
        <taxon>Agaricomycetidae</taxon>
        <taxon>Agaricales</taxon>
        <taxon>Agaricineae</taxon>
        <taxon>Psathyrellaceae</taxon>
        <taxon>Ephemerocybe</taxon>
    </lineage>
</organism>
<evidence type="ECO:0000256" key="6">
    <source>
        <dbReference type="ARBA" id="ARBA00022801"/>
    </source>
</evidence>
<dbReference type="Gene3D" id="1.10.400.10">
    <property type="entry name" value="GI Alpha 1, domain 2-like"/>
    <property type="match status" value="1"/>
</dbReference>
<keyword evidence="8 13" id="KW-0342">GTP-binding</keyword>
<evidence type="ECO:0000256" key="10">
    <source>
        <dbReference type="ARBA" id="ARBA00023224"/>
    </source>
</evidence>
<dbReference type="InterPro" id="IPR011025">
    <property type="entry name" value="GproteinA_insert"/>
</dbReference>
<dbReference type="InterPro" id="IPR027417">
    <property type="entry name" value="P-loop_NTPase"/>
</dbReference>